<protein>
    <submittedName>
        <fullName evidence="3">ORF2</fullName>
    </submittedName>
</protein>
<feature type="region of interest" description="Disordered" evidence="1">
    <location>
        <begin position="1"/>
        <end position="22"/>
    </location>
</feature>
<evidence type="ECO:0000256" key="1">
    <source>
        <dbReference type="SAM" id="MobiDB-lite"/>
    </source>
</evidence>
<dbReference type="Pfam" id="PF01443">
    <property type="entry name" value="Viral_helicase1"/>
    <property type="match status" value="1"/>
</dbReference>
<evidence type="ECO:0000259" key="2">
    <source>
        <dbReference type="PROSITE" id="PS51657"/>
    </source>
</evidence>
<dbReference type="EMBL" id="KT591185">
    <property type="protein sequence ID" value="ALQ32670.1"/>
    <property type="molecule type" value="Genomic_RNA"/>
</dbReference>
<feature type="domain" description="(+)RNA virus helicase C-terminal" evidence="2">
    <location>
        <begin position="1"/>
        <end position="253"/>
    </location>
</feature>
<dbReference type="PROSITE" id="PS51657">
    <property type="entry name" value="PSRV_HELICASE"/>
    <property type="match status" value="1"/>
</dbReference>
<dbReference type="GO" id="GO:0005524">
    <property type="term" value="F:ATP binding"/>
    <property type="evidence" value="ECO:0007669"/>
    <property type="project" value="InterPro"/>
</dbReference>
<proteinExistence type="predicted"/>
<feature type="region of interest" description="Disordered" evidence="1">
    <location>
        <begin position="229"/>
        <end position="253"/>
    </location>
</feature>
<name>A0A0S2Z2Y5_9VIRU</name>
<accession>A0A0S2Z2Y5</accession>
<sequence>MDNRITDLLTKSGYTRTSEPRGAGQQLVVHAVAGAGKTTLLREILNTIPGVTIHTAGTPDPPNLTLNYIRGQEPPCARKYTILDEYPARAKWPEEAWDMLIADNLQHTGPTTRPHYIKHTTYRLGPQTVKALQSLGYQLAFQHRVDQQDQGFSFTGLFDGPIYGQPITLDTAAHNLALAHGLPALQATQTRGLEYDTTTIISSTPLSTVKDKVGLYIAFTRHRKACHIRAPGADPTREDLPAHGPTAPSSQTS</sequence>
<evidence type="ECO:0000313" key="3">
    <source>
        <dbReference type="EMBL" id="ALQ32670.1"/>
    </source>
</evidence>
<reference evidence="3" key="2">
    <citation type="journal article" date="2016" name="Arch. Virol.">
        <title>Molecular characterization and detection of a recombinant isolate of bamboo mosaic virus from China.</title>
        <authorList>
            <person name="Lin W."/>
            <person name="Gao F."/>
            <person name="Yang W."/>
            <person name="Yu C."/>
            <person name="Zhang J."/>
            <person name="Chen L."/>
            <person name="Wu Z."/>
            <person name="Hsu Y.H."/>
            <person name="Xie L."/>
        </authorList>
    </citation>
    <scope>NUCLEOTIDE SEQUENCE</scope>
    <source>
        <strain evidence="3">BaMV-MUZHUBZ2</strain>
    </source>
</reference>
<organism evidence="3">
    <name type="scientific">Bamboo mosaic virus</name>
    <dbReference type="NCBI Taxonomy" id="35286"/>
    <lineage>
        <taxon>Viruses</taxon>
        <taxon>Riboviria</taxon>
        <taxon>Orthornavirae</taxon>
        <taxon>Kitrinoviricota</taxon>
        <taxon>Alsuviricetes</taxon>
        <taxon>Tymovirales</taxon>
        <taxon>Alphaflexiviridae</taxon>
        <taxon>Potexvirus</taxon>
        <taxon>Potexvirus bambusae</taxon>
    </lineage>
</organism>
<reference evidence="3" key="1">
    <citation type="submission" date="2015-08" db="EMBL/GenBank/DDBJ databases">
        <authorList>
            <person name="Babu N.S."/>
            <person name="Beckwith C.J."/>
            <person name="Beseler K.G."/>
            <person name="Brison A."/>
            <person name="Carone J.V."/>
            <person name="Caskin T.P."/>
            <person name="Diamond M."/>
            <person name="Durham M.E."/>
            <person name="Foxe J.M."/>
            <person name="Go M."/>
            <person name="Henderson B.A."/>
            <person name="Jones I.B."/>
            <person name="McGettigan J.A."/>
            <person name="Micheletti S.J."/>
            <person name="Nasrallah M.E."/>
            <person name="Ortiz D."/>
            <person name="Piller C.R."/>
            <person name="Privatt S.R."/>
            <person name="Schneider S.L."/>
            <person name="Sharp S."/>
            <person name="Smith T.C."/>
            <person name="Stanton J.D."/>
            <person name="Ullery H.E."/>
            <person name="Wilson R.J."/>
            <person name="Serrano M.G."/>
            <person name="Buck G."/>
            <person name="Lee V."/>
            <person name="Wang Y."/>
            <person name="Carvalho R."/>
            <person name="Voegtly L."/>
            <person name="Shi R."/>
            <person name="Duckworth R."/>
            <person name="Johnson A."/>
            <person name="Loviza R."/>
            <person name="Walstead R."/>
            <person name="Shah Z."/>
            <person name="Kiflezghi M."/>
            <person name="Wade K."/>
            <person name="Ball S.L."/>
            <person name="Bradley K.W."/>
            <person name="Asai D.J."/>
            <person name="Bowman C.A."/>
            <person name="Russell D.A."/>
            <person name="Pope W.H."/>
            <person name="Jacobs-Sera D."/>
            <person name="Hendrix R.W."/>
            <person name="Hatfull G.F."/>
        </authorList>
    </citation>
    <scope>NUCLEOTIDE SEQUENCE</scope>
    <source>
        <strain evidence="3">BaMV-MUZHUBZ2</strain>
    </source>
</reference>
<dbReference type="InterPro" id="IPR027351">
    <property type="entry name" value="(+)RNA_virus_helicase_core_dom"/>
</dbReference>